<dbReference type="PANTHER" id="PTHR45339">
    <property type="entry name" value="HYBRID SIGNAL TRANSDUCTION HISTIDINE KINASE J"/>
    <property type="match status" value="1"/>
</dbReference>
<dbReference type="InterPro" id="IPR036890">
    <property type="entry name" value="HATPase_C_sf"/>
</dbReference>
<feature type="domain" description="Guanylate cyclase" evidence="10">
    <location>
        <begin position="901"/>
        <end position="1033"/>
    </location>
</feature>
<keyword evidence="7" id="KW-1133">Transmembrane helix</keyword>
<dbReference type="PANTHER" id="PTHR45339:SF1">
    <property type="entry name" value="HYBRID SIGNAL TRANSDUCTION HISTIDINE KINASE J"/>
    <property type="match status" value="1"/>
</dbReference>
<evidence type="ECO:0000256" key="5">
    <source>
        <dbReference type="PROSITE-ProRule" id="PRU00169"/>
    </source>
</evidence>
<dbReference type="SUPFAM" id="SSF47384">
    <property type="entry name" value="Homodimeric domain of signal transducing histidine kinase"/>
    <property type="match status" value="1"/>
</dbReference>
<dbReference type="Pfam" id="PF02518">
    <property type="entry name" value="HATPase_c"/>
    <property type="match status" value="1"/>
</dbReference>
<feature type="compositionally biased region" description="Pro residues" evidence="6">
    <location>
        <begin position="1119"/>
        <end position="1132"/>
    </location>
</feature>
<dbReference type="InterPro" id="IPR001054">
    <property type="entry name" value="A/G_cyclase"/>
</dbReference>
<dbReference type="SMART" id="SM00448">
    <property type="entry name" value="REC"/>
    <property type="match status" value="2"/>
</dbReference>
<reference evidence="11 12" key="1">
    <citation type="submission" date="2010-05" db="EMBL/GenBank/DDBJ databases">
        <title>The Genome Sequence of Thecamonas trahens ATCC 50062.</title>
        <authorList>
            <consortium name="The Broad Institute Genome Sequencing Platform"/>
            <person name="Russ C."/>
            <person name="Cuomo C."/>
            <person name="Shea T."/>
            <person name="Young S.K."/>
            <person name="Zeng Q."/>
            <person name="Koehrsen M."/>
            <person name="Haas B."/>
            <person name="Borodovsky M."/>
            <person name="Guigo R."/>
            <person name="Alvarado L."/>
            <person name="Berlin A."/>
            <person name="Bochicchio J."/>
            <person name="Borenstein D."/>
            <person name="Chapman S."/>
            <person name="Chen Z."/>
            <person name="Freedman E."/>
            <person name="Gellesch M."/>
            <person name="Goldberg J."/>
            <person name="Griggs A."/>
            <person name="Gujja S."/>
            <person name="Heilman E."/>
            <person name="Heiman D."/>
            <person name="Hepburn T."/>
            <person name="Howarth C."/>
            <person name="Jen D."/>
            <person name="Larson L."/>
            <person name="Mehta T."/>
            <person name="Park D."/>
            <person name="Pearson M."/>
            <person name="Roberts A."/>
            <person name="Saif S."/>
            <person name="Shenoy N."/>
            <person name="Sisk P."/>
            <person name="Stolte C."/>
            <person name="Sykes S."/>
            <person name="Thomson T."/>
            <person name="Walk T."/>
            <person name="White J."/>
            <person name="Yandava C."/>
            <person name="Burger G."/>
            <person name="Gray M.W."/>
            <person name="Holland P.W.H."/>
            <person name="King N."/>
            <person name="Lang F.B.F."/>
            <person name="Roger A.J."/>
            <person name="Ruiz-Trillo I."/>
            <person name="Lander E."/>
            <person name="Nusbaum C."/>
        </authorList>
    </citation>
    <scope>NUCLEOTIDE SEQUENCE [LARGE SCALE GENOMIC DNA]</scope>
    <source>
        <strain evidence="11 12">ATCC 50062</strain>
    </source>
</reference>
<dbReference type="Pfam" id="PF00072">
    <property type="entry name" value="Response_reg"/>
    <property type="match status" value="1"/>
</dbReference>
<evidence type="ECO:0000259" key="8">
    <source>
        <dbReference type="PROSITE" id="PS50109"/>
    </source>
</evidence>
<feature type="compositionally biased region" description="Acidic residues" evidence="6">
    <location>
        <begin position="2277"/>
        <end position="2287"/>
    </location>
</feature>
<dbReference type="InterPro" id="IPR001789">
    <property type="entry name" value="Sig_transdc_resp-reg_receiver"/>
</dbReference>
<dbReference type="Pfam" id="PF00211">
    <property type="entry name" value="Guanylate_cyc"/>
    <property type="match status" value="1"/>
</dbReference>
<dbReference type="GeneID" id="25568239"/>
<evidence type="ECO:0000259" key="10">
    <source>
        <dbReference type="PROSITE" id="PS50125"/>
    </source>
</evidence>
<dbReference type="Gene3D" id="3.40.50.2300">
    <property type="match status" value="2"/>
</dbReference>
<feature type="domain" description="Response regulatory" evidence="9">
    <location>
        <begin position="1927"/>
        <end position="2051"/>
    </location>
</feature>
<dbReference type="SUPFAM" id="SSF55874">
    <property type="entry name" value="ATPase domain of HSP90 chaperone/DNA topoisomerase II/histidine kinase"/>
    <property type="match status" value="1"/>
</dbReference>
<keyword evidence="7" id="KW-0472">Membrane</keyword>
<dbReference type="Proteomes" id="UP000054408">
    <property type="component" value="Unassembled WGS sequence"/>
</dbReference>
<dbReference type="GO" id="GO:0009190">
    <property type="term" value="P:cyclic nucleotide biosynthetic process"/>
    <property type="evidence" value="ECO:0007669"/>
    <property type="project" value="InterPro"/>
</dbReference>
<gene>
    <name evidence="11" type="ORF">AMSG_09879</name>
</gene>
<feature type="compositionally biased region" description="Low complexity" evidence="6">
    <location>
        <begin position="1212"/>
        <end position="1225"/>
    </location>
</feature>
<dbReference type="SUPFAM" id="SSF52172">
    <property type="entry name" value="CheY-like"/>
    <property type="match status" value="2"/>
</dbReference>
<dbReference type="STRING" id="461836.A0A0L0DPC4"/>
<dbReference type="SMART" id="SM00044">
    <property type="entry name" value="CYCc"/>
    <property type="match status" value="1"/>
</dbReference>
<dbReference type="SUPFAM" id="SSF55073">
    <property type="entry name" value="Nucleotide cyclase"/>
    <property type="match status" value="1"/>
</dbReference>
<dbReference type="CDD" id="cd00082">
    <property type="entry name" value="HisKA"/>
    <property type="match status" value="1"/>
</dbReference>
<dbReference type="eggNOG" id="KOG0519">
    <property type="taxonomic scope" value="Eukaryota"/>
</dbReference>
<feature type="region of interest" description="Disordered" evidence="6">
    <location>
        <begin position="2342"/>
        <end position="2500"/>
    </location>
</feature>
<evidence type="ECO:0000256" key="6">
    <source>
        <dbReference type="SAM" id="MobiDB-lite"/>
    </source>
</evidence>
<dbReference type="InterPro" id="IPR036097">
    <property type="entry name" value="HisK_dim/P_sf"/>
</dbReference>
<dbReference type="RefSeq" id="XP_013753928.1">
    <property type="nucleotide sequence ID" value="XM_013898474.1"/>
</dbReference>
<dbReference type="InterPro" id="IPR029787">
    <property type="entry name" value="Nucleotide_cyclase"/>
</dbReference>
<evidence type="ECO:0000256" key="3">
    <source>
        <dbReference type="ARBA" id="ARBA00022777"/>
    </source>
</evidence>
<dbReference type="eggNOG" id="KOG0618">
    <property type="taxonomic scope" value="Eukaryota"/>
</dbReference>
<dbReference type="InterPro" id="IPR003018">
    <property type="entry name" value="GAF"/>
</dbReference>
<comment type="caution">
    <text evidence="5">Lacks conserved residue(s) required for the propagation of feature annotation.</text>
</comment>
<dbReference type="PROSITE" id="PS50125">
    <property type="entry name" value="GUANYLATE_CYCLASE_2"/>
    <property type="match status" value="1"/>
</dbReference>
<name>A0A0L0DPC4_THETB</name>
<keyword evidence="1 5" id="KW-0597">Phosphoprotein</keyword>
<dbReference type="SMART" id="SM00388">
    <property type="entry name" value="HisKA"/>
    <property type="match status" value="1"/>
</dbReference>
<dbReference type="SMART" id="SM00065">
    <property type="entry name" value="GAF"/>
    <property type="match status" value="1"/>
</dbReference>
<dbReference type="SUPFAM" id="SSF51126">
    <property type="entry name" value="Pectin lyase-like"/>
    <property type="match status" value="1"/>
</dbReference>
<feature type="region of interest" description="Disordered" evidence="6">
    <location>
        <begin position="1105"/>
        <end position="1139"/>
    </location>
</feature>
<proteinExistence type="predicted"/>
<evidence type="ECO:0000256" key="2">
    <source>
        <dbReference type="ARBA" id="ARBA00022679"/>
    </source>
</evidence>
<feature type="compositionally biased region" description="Acidic residues" evidence="6">
    <location>
        <begin position="1259"/>
        <end position="1273"/>
    </location>
</feature>
<dbReference type="InterPro" id="IPR011006">
    <property type="entry name" value="CheY-like_superfamily"/>
</dbReference>
<feature type="compositionally biased region" description="Basic residues" evidence="6">
    <location>
        <begin position="2362"/>
        <end position="2380"/>
    </location>
</feature>
<dbReference type="Pfam" id="PF00512">
    <property type="entry name" value="HisKA"/>
    <property type="match status" value="1"/>
</dbReference>
<feature type="region of interest" description="Disordered" evidence="6">
    <location>
        <begin position="1166"/>
        <end position="1273"/>
    </location>
</feature>
<dbReference type="InterPro" id="IPR011050">
    <property type="entry name" value="Pectin_lyase_fold/virulence"/>
</dbReference>
<feature type="domain" description="Response regulatory" evidence="9">
    <location>
        <begin position="2097"/>
        <end position="2217"/>
    </location>
</feature>
<dbReference type="InterPro" id="IPR004358">
    <property type="entry name" value="Sig_transdc_His_kin-like_C"/>
</dbReference>
<evidence type="ECO:0000259" key="9">
    <source>
        <dbReference type="PROSITE" id="PS50110"/>
    </source>
</evidence>
<dbReference type="Gene3D" id="3.30.70.1230">
    <property type="entry name" value="Nucleotide cyclase"/>
    <property type="match status" value="1"/>
</dbReference>
<dbReference type="InterPro" id="IPR005467">
    <property type="entry name" value="His_kinase_dom"/>
</dbReference>
<organism evidence="11 12">
    <name type="scientific">Thecamonas trahens ATCC 50062</name>
    <dbReference type="NCBI Taxonomy" id="461836"/>
    <lineage>
        <taxon>Eukaryota</taxon>
        <taxon>Apusozoa</taxon>
        <taxon>Apusomonadida</taxon>
        <taxon>Apusomonadidae</taxon>
        <taxon>Thecamonas</taxon>
    </lineage>
</organism>
<feature type="compositionally biased region" description="Low complexity" evidence="6">
    <location>
        <begin position="1105"/>
        <end position="1118"/>
    </location>
</feature>
<dbReference type="InterPro" id="IPR029016">
    <property type="entry name" value="GAF-like_dom_sf"/>
</dbReference>
<dbReference type="EMBL" id="GL349486">
    <property type="protein sequence ID" value="KNC54105.1"/>
    <property type="molecule type" value="Genomic_DNA"/>
</dbReference>
<keyword evidence="4" id="KW-0902">Two-component regulatory system</keyword>
<feature type="compositionally biased region" description="Polar residues" evidence="6">
    <location>
        <begin position="2401"/>
        <end position="2415"/>
    </location>
</feature>
<dbReference type="FunFam" id="3.30.565.10:FF:000010">
    <property type="entry name" value="Sensor histidine kinase RcsC"/>
    <property type="match status" value="1"/>
</dbReference>
<dbReference type="PRINTS" id="PR00344">
    <property type="entry name" value="BCTRLSENSOR"/>
</dbReference>
<feature type="region of interest" description="Disordered" evidence="6">
    <location>
        <begin position="2259"/>
        <end position="2290"/>
    </location>
</feature>
<dbReference type="Gene3D" id="3.30.450.40">
    <property type="match status" value="1"/>
</dbReference>
<dbReference type="PROSITE" id="PS50109">
    <property type="entry name" value="HIS_KIN"/>
    <property type="match status" value="1"/>
</dbReference>
<dbReference type="GO" id="GO:0000155">
    <property type="term" value="F:phosphorelay sensor kinase activity"/>
    <property type="evidence" value="ECO:0007669"/>
    <property type="project" value="InterPro"/>
</dbReference>
<sequence>MTTGVLVPPALSMTLRGEFSNNTVNAVGINCTGYIAPNILFDLAPLPGIIFTIDSMTFVGFETSHWKPGGIVRVSGASSTGAIVVQNVTVDYITARMGAIVGVDGNAHDGEIHISNSDFSHISVSSQGGLVFIPESAFGWHVTMRNIRVSHAFAPAGAAVAFVRHSHLVVDGGSTFVDTHAESGFAGAVQVSNGSLVMAHVSFDDCSSTFTGCVGVTGADGVVTNVTVVRAHSTQGDGAAFSVVSDCPLNASLTLTDVSVTYSEARHGGAVRVYGMADCAPPRLIIARSTFAHNVGRLRAGAINVGNGMVVIDNSVIVNNTSPLGSAIYTNAMLAGSAVTNSLITDNLSTDNAATASAVFLGAGSLVDFADSAICSNRAPPCRNDISAGAPYVLNLSGGTTEAERPCLHGRVASCLPGPSLNLTCVACHKGWAGPRCSRRAHCVNPSGDVECASSDVQCFECEAGYGRTFFKSICEECVAAESKYFVSPTVPCGICDENCLDCTGSPSNCTACVSHLMLSAPGVNGIRVCHVANSDKDVCDVCFGGGSSIDACGVCFGSDACVDACSVAWGDNSTCAGCDGVPHSGRVRDVCGECGGDGSSCLGCDGVPVPLGGAHYDACGVCGGSASGVCVASCDNSTLTPVVFDCAGICNGSAFVDSCGVFADLCGVCGGDDSTCAGCDGLGGTIDVCGVCAGNGSTCALSCDPSLGHAVAYDCNGVCGGSALNSECGMCVGGTTGIPPAAFIDSCGKCFRGNADVDACGVCFGNNADRDACGVCHGANAALDSCGICFGGGRFEDVCGVCYGNSTLCAGCDAVVKSGLVYDDCGVCGGDGGSCTVASAAKAWSSQALVIATATVGSCIAGVVAAVIAALAAKRRRVQSAYVAAKMATEGETAPHGKVAVLITDVQSSTHLWEAHPSAMVAAIDAHNDAFRRLLARHGGYEVRTEGDSFVVVFADAAAAVAAAVDIQRELMELDWPEELLVDSLVPTVDHVWVGLRVRMGISLATVARTWVARTERFTYEGPGMVDAQMIGDCGCGGQVVVDADVATAATAAGFHLERLGNYSAPSSSKAYELWQVIIKDLTHLRGLDASSIRGLARLASASSSSSIADPPSLTSTPPQPPLSCPLPPVLGPQGLSISQPDSRALLSRIRNHRSASAVALTTAYASQDEDSSIKPGTHRSGTPTRSRRNLRRNSRNYSPGSSPTTDRITRVSSLRRFSSRRISPASTLTSKSNNSSQDGAGPAGDGSYRPLLKTSDDDVDDDVDDGDGDGVDDPSLLISLFVEDLSSDGNSLPAVLNSSGINAESLASFLNSVSMDHASSTLSTIGSTDNEGLSDDVKLVLQNIGEVTTESDTDDDDELRAARELEARQSGYVVDSPTSGNIWWPKLQSHKVSLSEEDLVLMADDPVEYLKRRSGRVTECIIHAQAQCLIDTPAAQVFGTLLEAILTLTDSEYGFIGEIVDVKGEPVLLTHAITNIAWNDQMREYYDNQIATKGGFVFDNLNTLFGRVMITGEPYIANSPDTDEFRSPAGRPEGHPPLNAFLGVPLKHGGELVGMVGVANRPVGYTSHVVEFLEPLLLTVGNIVTSFRNQRMRQFAESEVERMKNRLERTVRRRTRALRHKNTLLRAAVIKRMEMERIAITFAKTQSAFLAKMSHEIRTPLNGVIGMSELLELSPLNAQQRVYVSTIRSSANSLQAVISDVLDFSKIESDNLSLEAIAFSPVELIEQSAQIVGPKAESKGIGLVAHVSPATALTVVGDPSRLKQVILNLVNNAVKFTSVGRVVIHVVPTETSSTTQNLRITIEDTGIGISDEQLDRLFQPYRQAEASIARMYGGTGLGLVISKKIVELMGGSITVESTVDVGTSFIVDIPFALRADSLAPGPSALGGPNSTSVDNSISTDSAVSSLMSLLTIRDRIADLRFVGKRALLVEADPVASSAMELYCSTIGFEVETAESGMRAMLAVAKDTATAKAILDKRPYAYIFISTELGDVAADALAEQLQHMPEPPTAKIVVMSSYEKLNARWEVVFDATLVRPMLPHTVHDAITMTLTTGSAHGWLSVGSDSSFVTRLAPFDSSTTNVAAIIRLKMLLPDAFNVIIVDDNQTNLDVAQLMLSRLRLTAEAESDPEVALDKIVANSYDLVLLDCYMPSLSGYELTKRLREAEAELHPSRHTRVIAMSAAVMSQEVEKCMDAGMDGFIAKPLFLDALFSMLCKELEGYHAAIESALVNGDYAPEYSASISQSNSVSTAMTLLQKPSDKALREPAVASGSSSGSDSDSDSDSDMDSDSGRLARLSYDSKQNSMCSASVPSLCSASIEKVDVTLAAATVILAEAPKHIYDAPLSADSSTSSASLSSDDRDRKSKRKKKRKRKKSKRKLKSKIPSASSPVPGMDVVPPLVSPKTTTVDATSKSTLLLGSAKPASRNPSSSSETVTTSSEADLASIDSGSTVETMSLHMEQAPVRRRLPRKLPPVPESSMSRSAMSEPPVPQKKARPKARRNERDPTWIYVALILAVTVIVNKLIDRM</sequence>
<keyword evidence="3" id="KW-0418">Kinase</keyword>
<keyword evidence="2" id="KW-0808">Transferase</keyword>
<dbReference type="InterPro" id="IPR003661">
    <property type="entry name" value="HisK_dim/P_dom"/>
</dbReference>
<feature type="compositionally biased region" description="Low complexity" evidence="6">
    <location>
        <begin position="2344"/>
        <end position="2355"/>
    </location>
</feature>
<feature type="compositionally biased region" description="Basic residues" evidence="6">
    <location>
        <begin position="1187"/>
        <end position="1196"/>
    </location>
</feature>
<protein>
    <submittedName>
        <fullName evidence="11">Uncharacterized protein</fullName>
    </submittedName>
</protein>
<dbReference type="CDD" id="cd17546">
    <property type="entry name" value="REC_hyHK_CKI1_RcsC-like"/>
    <property type="match status" value="1"/>
</dbReference>
<feature type="compositionally biased region" description="Low complexity" evidence="6">
    <location>
        <begin position="2427"/>
        <end position="2438"/>
    </location>
</feature>
<evidence type="ECO:0000313" key="11">
    <source>
        <dbReference type="EMBL" id="KNC54105.1"/>
    </source>
</evidence>
<dbReference type="OrthoDB" id="10266508at2759"/>
<keyword evidence="7" id="KW-0812">Transmembrane</keyword>
<accession>A0A0L0DPC4</accession>
<feature type="compositionally biased region" description="Polar residues" evidence="6">
    <location>
        <begin position="1226"/>
        <end position="1240"/>
    </location>
</feature>
<dbReference type="Pfam" id="PF13185">
    <property type="entry name" value="GAF_2"/>
    <property type="match status" value="1"/>
</dbReference>
<evidence type="ECO:0000256" key="7">
    <source>
        <dbReference type="SAM" id="Phobius"/>
    </source>
</evidence>
<evidence type="ECO:0000313" key="12">
    <source>
        <dbReference type="Proteomes" id="UP000054408"/>
    </source>
</evidence>
<keyword evidence="12" id="KW-1185">Reference proteome</keyword>
<dbReference type="SMART" id="SM00387">
    <property type="entry name" value="HATPase_c"/>
    <property type="match status" value="1"/>
</dbReference>
<dbReference type="CDD" id="cd16922">
    <property type="entry name" value="HATPase_EvgS-ArcB-TorS-like"/>
    <property type="match status" value="1"/>
</dbReference>
<evidence type="ECO:0000256" key="1">
    <source>
        <dbReference type="ARBA" id="ARBA00022553"/>
    </source>
</evidence>
<feature type="transmembrane region" description="Helical" evidence="7">
    <location>
        <begin position="2505"/>
        <end position="2523"/>
    </location>
</feature>
<dbReference type="PROSITE" id="PS50110">
    <property type="entry name" value="RESPONSE_REGULATORY"/>
    <property type="match status" value="2"/>
</dbReference>
<evidence type="ECO:0000256" key="4">
    <source>
        <dbReference type="ARBA" id="ARBA00023012"/>
    </source>
</evidence>
<dbReference type="InterPro" id="IPR003594">
    <property type="entry name" value="HATPase_dom"/>
</dbReference>
<dbReference type="SUPFAM" id="SSF55781">
    <property type="entry name" value="GAF domain-like"/>
    <property type="match status" value="1"/>
</dbReference>
<dbReference type="Gene3D" id="1.10.287.130">
    <property type="match status" value="1"/>
</dbReference>
<feature type="modified residue" description="4-aspartylphosphate" evidence="5">
    <location>
        <position position="2146"/>
    </location>
</feature>
<dbReference type="Gene3D" id="3.30.565.10">
    <property type="entry name" value="Histidine kinase-like ATPase, C-terminal domain"/>
    <property type="match status" value="1"/>
</dbReference>
<feature type="domain" description="Histidine kinase" evidence="8">
    <location>
        <begin position="1654"/>
        <end position="1875"/>
    </location>
</feature>